<dbReference type="Pfam" id="PF00013">
    <property type="entry name" value="KH_1"/>
    <property type="match status" value="3"/>
</dbReference>
<evidence type="ECO:0000259" key="4">
    <source>
        <dbReference type="SMART" id="SM00322"/>
    </source>
</evidence>
<keyword evidence="5" id="KW-1185">Reference proteome</keyword>
<dbReference type="SUPFAM" id="SSF54791">
    <property type="entry name" value="Eukaryotic type KH-domain (KH-domain type I)"/>
    <property type="match status" value="3"/>
</dbReference>
<proteinExistence type="predicted"/>
<dbReference type="Gene3D" id="3.30.1370.10">
    <property type="entry name" value="K Homology domain, type 1"/>
    <property type="match status" value="2"/>
</dbReference>
<dbReference type="Proteomes" id="UP000046393">
    <property type="component" value="Unplaced"/>
</dbReference>
<dbReference type="InterPro" id="IPR036612">
    <property type="entry name" value="KH_dom_type_1_sf"/>
</dbReference>
<feature type="domain" description="K Homology" evidence="4">
    <location>
        <begin position="39"/>
        <end position="94"/>
    </location>
</feature>
<dbReference type="PANTHER" id="PTHR10288">
    <property type="entry name" value="KH DOMAIN CONTAINING RNA BINDING PROTEIN"/>
    <property type="match status" value="1"/>
</dbReference>
<evidence type="ECO:0000313" key="5">
    <source>
        <dbReference type="Proteomes" id="UP000046393"/>
    </source>
</evidence>
<sequence>MMWMKRHGGEDSGEYGSGRGNSGGKRQKPDSYRDAISAGKYKLRALVSSRTAGGIIGKGGENIKRLRSTVWIMTICTTVENVLSCLTDILEKLQKESEKDKRQEDSKDLEFRVLVHQSHVGAVIGRRGSKIKEIRKETGAQMKVFSQTCPQSSERVVQINGSPEKIVKCVRILINMLKEIPMKGLSRPYESIFYDPHFTSDYGGFPPDRNYIRGSMQNYNMLRNSVYDSYGGALSRGPGSFDSEFGGRLLAPPPFTFGPQRTIQVTIPNELGGIIIGKGGERINRIREESGAQITIEPPQENAERIITIIGTQAQLQTAQFLLQQWCVTFIVRSSLAGQKYLNEL</sequence>
<accession>A0A0N5B0U4</accession>
<dbReference type="STRING" id="451379.A0A0N5B0U4"/>
<name>A0A0N5B0U4_9BILA</name>
<evidence type="ECO:0000256" key="2">
    <source>
        <dbReference type="PROSITE-ProRule" id="PRU00117"/>
    </source>
</evidence>
<evidence type="ECO:0000256" key="3">
    <source>
        <dbReference type="SAM" id="MobiDB-lite"/>
    </source>
</evidence>
<dbReference type="InterPro" id="IPR004088">
    <property type="entry name" value="KH_dom_type_1"/>
</dbReference>
<feature type="domain" description="K Homology" evidence="4">
    <location>
        <begin position="259"/>
        <end position="328"/>
    </location>
</feature>
<organism evidence="5 6">
    <name type="scientific">Syphacia muris</name>
    <dbReference type="NCBI Taxonomy" id="451379"/>
    <lineage>
        <taxon>Eukaryota</taxon>
        <taxon>Metazoa</taxon>
        <taxon>Ecdysozoa</taxon>
        <taxon>Nematoda</taxon>
        <taxon>Chromadorea</taxon>
        <taxon>Rhabditida</taxon>
        <taxon>Spirurina</taxon>
        <taxon>Oxyuridomorpha</taxon>
        <taxon>Oxyuroidea</taxon>
        <taxon>Oxyuridae</taxon>
        <taxon>Syphacia</taxon>
    </lineage>
</organism>
<evidence type="ECO:0000256" key="1">
    <source>
        <dbReference type="ARBA" id="ARBA00022737"/>
    </source>
</evidence>
<dbReference type="GO" id="GO:0003723">
    <property type="term" value="F:RNA binding"/>
    <property type="evidence" value="ECO:0007669"/>
    <property type="project" value="UniProtKB-UniRule"/>
</dbReference>
<feature type="domain" description="K Homology" evidence="4">
    <location>
        <begin position="107"/>
        <end position="178"/>
    </location>
</feature>
<evidence type="ECO:0000313" key="6">
    <source>
        <dbReference type="WBParaSite" id="SMUV_0001089601-mRNA-1"/>
    </source>
</evidence>
<feature type="region of interest" description="Disordered" evidence="3">
    <location>
        <begin position="1"/>
        <end position="31"/>
    </location>
</feature>
<keyword evidence="1" id="KW-0677">Repeat</keyword>
<dbReference type="WBParaSite" id="SMUV_0001089601-mRNA-1">
    <property type="protein sequence ID" value="SMUV_0001089601-mRNA-1"/>
    <property type="gene ID" value="SMUV_0001089601"/>
</dbReference>
<dbReference type="InterPro" id="IPR004087">
    <property type="entry name" value="KH_dom"/>
</dbReference>
<dbReference type="SMART" id="SM00322">
    <property type="entry name" value="KH"/>
    <property type="match status" value="3"/>
</dbReference>
<protein>
    <submittedName>
        <fullName evidence="6">Heterogeneous nuclear ribonucleoprotein K</fullName>
    </submittedName>
</protein>
<dbReference type="CDD" id="cd22433">
    <property type="entry name" value="KH-I_HNRNPK_rpt2"/>
    <property type="match status" value="1"/>
</dbReference>
<dbReference type="AlphaFoldDB" id="A0A0N5B0U4"/>
<keyword evidence="2" id="KW-0694">RNA-binding</keyword>
<reference evidence="6" key="1">
    <citation type="submission" date="2017-02" db="UniProtKB">
        <authorList>
            <consortium name="WormBaseParasite"/>
        </authorList>
    </citation>
    <scope>IDENTIFICATION</scope>
</reference>
<dbReference type="PROSITE" id="PS50084">
    <property type="entry name" value="KH_TYPE_1"/>
    <property type="match status" value="3"/>
</dbReference>